<sequence>MFVCVGHPVRAIQSNLDKSLVLRQNLAELIPERQDKDRSLLLKALGGSPHH</sequence>
<reference evidence="2" key="1">
    <citation type="submission" date="2014-09" db="EMBL/GenBank/DDBJ databases">
        <authorList>
            <person name="Sharma Rahul"/>
            <person name="Thines Marco"/>
        </authorList>
    </citation>
    <scope>NUCLEOTIDE SEQUENCE [LARGE SCALE GENOMIC DNA]</scope>
</reference>
<protein>
    <submittedName>
        <fullName evidence="1">Uncharacterized protein</fullName>
    </submittedName>
</protein>
<dbReference type="RefSeq" id="XP_024584157.1">
    <property type="nucleotide sequence ID" value="XM_024718794.1"/>
</dbReference>
<organism evidence="1 2">
    <name type="scientific">Plasmopara halstedii</name>
    <name type="common">Downy mildew of sunflower</name>
    <dbReference type="NCBI Taxonomy" id="4781"/>
    <lineage>
        <taxon>Eukaryota</taxon>
        <taxon>Sar</taxon>
        <taxon>Stramenopiles</taxon>
        <taxon>Oomycota</taxon>
        <taxon>Peronosporomycetes</taxon>
        <taxon>Peronosporales</taxon>
        <taxon>Peronosporaceae</taxon>
        <taxon>Plasmopara</taxon>
    </lineage>
</organism>
<dbReference type="EMBL" id="CCYD01002864">
    <property type="protein sequence ID" value="CEG47788.1"/>
    <property type="molecule type" value="Genomic_DNA"/>
</dbReference>
<evidence type="ECO:0000313" key="1">
    <source>
        <dbReference type="EMBL" id="CEG47788.1"/>
    </source>
</evidence>
<dbReference type="Proteomes" id="UP000054928">
    <property type="component" value="Unassembled WGS sequence"/>
</dbReference>
<dbReference type="AlphaFoldDB" id="A0A0P1B1E7"/>
<name>A0A0P1B1E7_PLAHL</name>
<proteinExistence type="predicted"/>
<keyword evidence="2" id="KW-1185">Reference proteome</keyword>
<evidence type="ECO:0000313" key="2">
    <source>
        <dbReference type="Proteomes" id="UP000054928"/>
    </source>
</evidence>
<dbReference type="GeneID" id="36400179"/>
<accession>A0A0P1B1E7</accession>